<dbReference type="AlphaFoldDB" id="A0A7J5B3F3"/>
<gene>
    <name evidence="4" type="ORF">F8O03_08540</name>
</gene>
<dbReference type="SUPFAM" id="SSF46689">
    <property type="entry name" value="Homeodomain-like"/>
    <property type="match status" value="1"/>
</dbReference>
<dbReference type="InterPro" id="IPR009057">
    <property type="entry name" value="Homeodomain-like_sf"/>
</dbReference>
<proteinExistence type="predicted"/>
<dbReference type="GO" id="GO:0000976">
    <property type="term" value="F:transcription cis-regulatory region binding"/>
    <property type="evidence" value="ECO:0007669"/>
    <property type="project" value="TreeGrafter"/>
</dbReference>
<dbReference type="OrthoDB" id="116659at2"/>
<dbReference type="PROSITE" id="PS50977">
    <property type="entry name" value="HTH_TETR_2"/>
    <property type="match status" value="1"/>
</dbReference>
<dbReference type="PANTHER" id="PTHR30055">
    <property type="entry name" value="HTH-TYPE TRANSCRIPTIONAL REGULATOR RUTR"/>
    <property type="match status" value="1"/>
</dbReference>
<reference evidence="4 5" key="1">
    <citation type="submission" date="2019-09" db="EMBL/GenBank/DDBJ databases">
        <title>Phylogeny of genus Pseudoclavibacter and closely related genus.</title>
        <authorList>
            <person name="Li Y."/>
        </authorList>
    </citation>
    <scope>NUCLEOTIDE SEQUENCE [LARGE SCALE GENOMIC DNA]</scope>
    <source>
        <strain evidence="4 5">THG-MD12</strain>
    </source>
</reference>
<keyword evidence="1 2" id="KW-0238">DNA-binding</keyword>
<dbReference type="InterPro" id="IPR001647">
    <property type="entry name" value="HTH_TetR"/>
</dbReference>
<protein>
    <submittedName>
        <fullName evidence="4">TetR/AcrR family transcriptional regulator</fullName>
    </submittedName>
</protein>
<evidence type="ECO:0000256" key="1">
    <source>
        <dbReference type="ARBA" id="ARBA00023125"/>
    </source>
</evidence>
<sequence length="212" mass="22620">MTSTRAEIKTHTQTRVLDAAEQIFQEEGFAGASIRGIAKSAGVSTGTVISVGDKKTLLVRVFDRLIEAEHNRDAAGGNVESVTTRPRRLSGVEYRSPGTGTCSDRLVALAAPFVAVFMRNDDLARVYASILVSGGHSSSLFSELAARLTEEFRSVITERGCTPRSEAAQKAGALYFAYVGLLFTASARRASDPADLAADLHRAFAAICTCTE</sequence>
<accession>A0A7J5B3F3</accession>
<evidence type="ECO:0000259" key="3">
    <source>
        <dbReference type="PROSITE" id="PS50977"/>
    </source>
</evidence>
<evidence type="ECO:0000313" key="5">
    <source>
        <dbReference type="Proteomes" id="UP000490386"/>
    </source>
</evidence>
<evidence type="ECO:0000256" key="2">
    <source>
        <dbReference type="PROSITE-ProRule" id="PRU00335"/>
    </source>
</evidence>
<feature type="domain" description="HTH tetR-type" evidence="3">
    <location>
        <begin position="10"/>
        <end position="70"/>
    </location>
</feature>
<dbReference type="InterPro" id="IPR050109">
    <property type="entry name" value="HTH-type_TetR-like_transc_reg"/>
</dbReference>
<evidence type="ECO:0000313" key="4">
    <source>
        <dbReference type="EMBL" id="KAB1638428.1"/>
    </source>
</evidence>
<keyword evidence="5" id="KW-1185">Reference proteome</keyword>
<dbReference type="GO" id="GO:0003700">
    <property type="term" value="F:DNA-binding transcription factor activity"/>
    <property type="evidence" value="ECO:0007669"/>
    <property type="project" value="TreeGrafter"/>
</dbReference>
<dbReference type="Proteomes" id="UP000490386">
    <property type="component" value="Unassembled WGS sequence"/>
</dbReference>
<dbReference type="EMBL" id="WBJX01000002">
    <property type="protein sequence ID" value="KAB1638428.1"/>
    <property type="molecule type" value="Genomic_DNA"/>
</dbReference>
<comment type="caution">
    <text evidence="4">The sequence shown here is derived from an EMBL/GenBank/DDBJ whole genome shotgun (WGS) entry which is preliminary data.</text>
</comment>
<dbReference type="Gene3D" id="1.10.357.10">
    <property type="entry name" value="Tetracycline Repressor, domain 2"/>
    <property type="match status" value="1"/>
</dbReference>
<dbReference type="Pfam" id="PF00440">
    <property type="entry name" value="TetR_N"/>
    <property type="match status" value="1"/>
</dbReference>
<name>A0A7J5B3F3_9MICO</name>
<dbReference type="RefSeq" id="WP_151423472.1">
    <property type="nucleotide sequence ID" value="NZ_WBJX01000002.1"/>
</dbReference>
<feature type="DNA-binding region" description="H-T-H motif" evidence="2">
    <location>
        <begin position="33"/>
        <end position="52"/>
    </location>
</feature>
<organism evidence="4 5">
    <name type="scientific">Pseudoclavibacter terrae</name>
    <dbReference type="NCBI Taxonomy" id="1530195"/>
    <lineage>
        <taxon>Bacteria</taxon>
        <taxon>Bacillati</taxon>
        <taxon>Actinomycetota</taxon>
        <taxon>Actinomycetes</taxon>
        <taxon>Micrococcales</taxon>
        <taxon>Microbacteriaceae</taxon>
        <taxon>Pseudoclavibacter</taxon>
    </lineage>
</organism>
<dbReference type="PANTHER" id="PTHR30055:SF223">
    <property type="entry name" value="HTH-TYPE TRANSCRIPTIONAL REGULATOR UIDR"/>
    <property type="match status" value="1"/>
</dbReference>